<feature type="transmembrane region" description="Helical" evidence="1">
    <location>
        <begin position="47"/>
        <end position="71"/>
    </location>
</feature>
<name>A0AA51YFW6_9EURY</name>
<feature type="transmembrane region" description="Helical" evidence="1">
    <location>
        <begin position="12"/>
        <end position="35"/>
    </location>
</feature>
<organism evidence="2 3">
    <name type="scientific">Methanolobus mangrovi</name>
    <dbReference type="NCBI Taxonomy" id="3072977"/>
    <lineage>
        <taxon>Archaea</taxon>
        <taxon>Methanobacteriati</taxon>
        <taxon>Methanobacteriota</taxon>
        <taxon>Stenosarchaea group</taxon>
        <taxon>Methanomicrobia</taxon>
        <taxon>Methanosarcinales</taxon>
        <taxon>Methanosarcinaceae</taxon>
        <taxon>Methanolobus</taxon>
    </lineage>
</organism>
<proteinExistence type="predicted"/>
<protein>
    <submittedName>
        <fullName evidence="2">Uncharacterized protein</fullName>
    </submittedName>
</protein>
<evidence type="ECO:0000313" key="3">
    <source>
        <dbReference type="Proteomes" id="UP001183006"/>
    </source>
</evidence>
<dbReference type="Proteomes" id="UP001183006">
    <property type="component" value="Chromosome"/>
</dbReference>
<sequence length="81" mass="8736">MNKVSGNNTGKYTLIASIASSLLLVIVFTVLSFSVNSSRTIPLYSQVDIIAGMVFVFILSMIVAASVWPGIIEKRAKNNSK</sequence>
<dbReference type="RefSeq" id="WP_309307148.1">
    <property type="nucleotide sequence ID" value="NZ_CP133594.1"/>
</dbReference>
<gene>
    <name evidence="2" type="ORF">RE476_08080</name>
</gene>
<keyword evidence="1" id="KW-0472">Membrane</keyword>
<dbReference type="KEGG" id="mmav:RE476_08080"/>
<evidence type="ECO:0000256" key="1">
    <source>
        <dbReference type="SAM" id="Phobius"/>
    </source>
</evidence>
<accession>A0AA51YFW6</accession>
<reference evidence="2" key="1">
    <citation type="submission" date="2023-08" db="EMBL/GenBank/DDBJ databases">
        <title>Methanolobus mangrovi sp. nov. and Methanolobus sediminis sp. nov, two novel methylotrophic methanogens isolated from mangrove sediments in China.</title>
        <authorList>
            <person name="Zhou J."/>
        </authorList>
    </citation>
    <scope>NUCLEOTIDE SEQUENCE</scope>
    <source>
        <strain evidence="2">FTZ2</strain>
    </source>
</reference>
<dbReference type="EMBL" id="CP133594">
    <property type="protein sequence ID" value="WMW21361.1"/>
    <property type="molecule type" value="Genomic_DNA"/>
</dbReference>
<keyword evidence="1" id="KW-1133">Transmembrane helix</keyword>
<evidence type="ECO:0000313" key="2">
    <source>
        <dbReference type="EMBL" id="WMW21361.1"/>
    </source>
</evidence>
<keyword evidence="1" id="KW-0812">Transmembrane</keyword>
<keyword evidence="3" id="KW-1185">Reference proteome</keyword>
<dbReference type="GeneID" id="84230091"/>
<dbReference type="AlphaFoldDB" id="A0AA51YFW6"/>